<dbReference type="GO" id="GO:0006289">
    <property type="term" value="P:nucleotide-excision repair"/>
    <property type="evidence" value="ECO:0007669"/>
    <property type="project" value="TreeGrafter"/>
</dbReference>
<dbReference type="Gene3D" id="3.40.50.300">
    <property type="entry name" value="P-loop containing nucleotide triphosphate hydrolases"/>
    <property type="match status" value="2"/>
</dbReference>
<keyword evidence="5" id="KW-0378">Hydrolase</keyword>
<proteinExistence type="predicted"/>
<gene>
    <name evidence="5" type="ORF">OP8BY_1812</name>
</gene>
<dbReference type="SMART" id="SM00487">
    <property type="entry name" value="DEXDc"/>
    <property type="match status" value="1"/>
</dbReference>
<evidence type="ECO:0000313" key="6">
    <source>
        <dbReference type="Proteomes" id="UP000257323"/>
    </source>
</evidence>
<dbReference type="EMBL" id="QUAH01000004">
    <property type="protein sequence ID" value="RFT16208.1"/>
    <property type="molecule type" value="Genomic_DNA"/>
</dbReference>
<dbReference type="GO" id="GO:0043138">
    <property type="term" value="F:3'-5' DNA helicase activity"/>
    <property type="evidence" value="ECO:0007669"/>
    <property type="project" value="TreeGrafter"/>
</dbReference>
<dbReference type="PANTHER" id="PTHR47957">
    <property type="entry name" value="ATP-DEPENDENT HELICASE HRQ1"/>
    <property type="match status" value="1"/>
</dbReference>
<evidence type="ECO:0000256" key="1">
    <source>
        <dbReference type="ARBA" id="ARBA00022741"/>
    </source>
</evidence>
<feature type="domain" description="Helicase C-terminal" evidence="4">
    <location>
        <begin position="282"/>
        <end position="436"/>
    </location>
</feature>
<dbReference type="AlphaFoldDB" id="A0A3E2BNB4"/>
<dbReference type="GO" id="GO:0003676">
    <property type="term" value="F:nucleic acid binding"/>
    <property type="evidence" value="ECO:0007669"/>
    <property type="project" value="InterPro"/>
</dbReference>
<evidence type="ECO:0000259" key="3">
    <source>
        <dbReference type="PROSITE" id="PS51192"/>
    </source>
</evidence>
<dbReference type="PROSITE" id="PS51194">
    <property type="entry name" value="HELICASE_CTER"/>
    <property type="match status" value="1"/>
</dbReference>
<organism evidence="5 6">
    <name type="scientific">Candidatus Saccharicenans subterraneus</name>
    <dbReference type="NCBI Taxonomy" id="2508984"/>
    <lineage>
        <taxon>Bacteria</taxon>
        <taxon>Candidatus Aminicenantota</taxon>
        <taxon>Candidatus Aminicenantia</taxon>
        <taxon>Candidatus Aminicenantales</taxon>
        <taxon>Candidatus Saccharicenantaceae</taxon>
        <taxon>Candidatus Saccharicenans</taxon>
    </lineage>
</organism>
<keyword evidence="2" id="KW-0067">ATP-binding</keyword>
<comment type="caution">
    <text evidence="5">The sequence shown here is derived from an EMBL/GenBank/DDBJ whole genome shotgun (WGS) entry which is preliminary data.</text>
</comment>
<dbReference type="SMART" id="SM00490">
    <property type="entry name" value="HELICc"/>
    <property type="match status" value="1"/>
</dbReference>
<name>A0A3E2BNB4_9BACT</name>
<protein>
    <submittedName>
        <fullName evidence="5">ATP-dependent RNA helicase</fullName>
    </submittedName>
</protein>
<dbReference type="SUPFAM" id="SSF52540">
    <property type="entry name" value="P-loop containing nucleoside triphosphate hydrolases"/>
    <property type="match status" value="2"/>
</dbReference>
<dbReference type="InterPro" id="IPR011545">
    <property type="entry name" value="DEAD/DEAH_box_helicase_dom"/>
</dbReference>
<dbReference type="Pfam" id="PF09369">
    <property type="entry name" value="MZB"/>
    <property type="match status" value="1"/>
</dbReference>
<sequence length="786" mass="88073">MDKEDRLHRAISALRDMAAPYGSITTIKYLPPRPGSFNDYPPDVHPRLVEALKKKGFSSLYSHQSQAWQKIREGKNVVVVTPTASGKTLCYNLPVLDCILRDPSSRAIYLFPTKALSQDQRAELDETIELLGEEIKIFTYDGDTPQDARRAIRSQGHIIITNPDMLHSGILPHHTKWIKLFENLKFIIIDELHNYRGVFGSHVANVIRRLKRIASFYGAKPQFILSTATIANPRDMAQKMIEEPVELIDQNGAPAGEKYFVFYTPPVVNPHLGIRRSYINEARRIATVFLKERLQTIVFAQSRLLTEVLVTYLKDDMEKGLKDEGLIRGYRGGYLPARRREIERGLREGKILGVVSTNALELGIDIGTLDVAVLAGYPGTIASTWQRAGRAGRKTGKSAAVLVASSAPLDQFIINHPDYFFSSPPEMALINPDNLSILVNHIQCAAFELPFEDGEKFGTVEISEILKLLEEEEMLHHTQNKWFWTSEAYPADAISLRSISSDNFVVVDTTDKPRVIAEVDFSSALTTLHPKAIYICEGEQYFVEEFDYEQRKAYVKKTDVDYFTDAIDYTNVKILDVFDRKDIPQGWVSHGEVHVATQVVGFKKIKFHTMENVGAGELQLPQNEMSTTSFWLTVPAEIYQTLPFTPEQRTNGLFGLSYLLHHVAPLFLMCDLHDLGVAIGDNSSGQSLPPRDLPRHRLPQDEKNRVFLSPDFSPNLFLYDNFPGGIGLSPALFELKASLLQACLGTIEACPCEEGCPSCVGPVRESGEKAKQVARAILQKLLLAGA</sequence>
<dbReference type="Proteomes" id="UP000257323">
    <property type="component" value="Unassembled WGS sequence"/>
</dbReference>
<feature type="domain" description="Helicase ATP-binding" evidence="3">
    <location>
        <begin position="68"/>
        <end position="248"/>
    </location>
</feature>
<dbReference type="PROSITE" id="PS51192">
    <property type="entry name" value="HELICASE_ATP_BIND_1"/>
    <property type="match status" value="1"/>
</dbReference>
<accession>A0A3E2BNB4</accession>
<dbReference type="InterPro" id="IPR014001">
    <property type="entry name" value="Helicase_ATP-bd"/>
</dbReference>
<dbReference type="InterPro" id="IPR055227">
    <property type="entry name" value="HRQ1_WHD"/>
</dbReference>
<dbReference type="Pfam" id="PF22982">
    <property type="entry name" value="WHD_HRQ1"/>
    <property type="match status" value="1"/>
</dbReference>
<dbReference type="InterPro" id="IPR001650">
    <property type="entry name" value="Helicase_C-like"/>
</dbReference>
<dbReference type="Pfam" id="PF00270">
    <property type="entry name" value="DEAD"/>
    <property type="match status" value="1"/>
</dbReference>
<evidence type="ECO:0000256" key="2">
    <source>
        <dbReference type="ARBA" id="ARBA00022840"/>
    </source>
</evidence>
<dbReference type="CDD" id="cd17923">
    <property type="entry name" value="DEXHc_Hrq1-like"/>
    <property type="match status" value="1"/>
</dbReference>
<evidence type="ECO:0000313" key="5">
    <source>
        <dbReference type="EMBL" id="RFT16208.1"/>
    </source>
</evidence>
<dbReference type="InterPro" id="IPR027417">
    <property type="entry name" value="P-loop_NTPase"/>
</dbReference>
<dbReference type="InterPro" id="IPR018973">
    <property type="entry name" value="MZB"/>
</dbReference>
<dbReference type="CDD" id="cd18797">
    <property type="entry name" value="SF2_C_Hrq"/>
    <property type="match status" value="1"/>
</dbReference>
<keyword evidence="1" id="KW-0547">Nucleotide-binding</keyword>
<dbReference type="Pfam" id="PF00271">
    <property type="entry name" value="Helicase_C"/>
    <property type="match status" value="1"/>
</dbReference>
<evidence type="ECO:0000259" key="4">
    <source>
        <dbReference type="PROSITE" id="PS51194"/>
    </source>
</evidence>
<dbReference type="GO" id="GO:0036297">
    <property type="term" value="P:interstrand cross-link repair"/>
    <property type="evidence" value="ECO:0007669"/>
    <property type="project" value="TreeGrafter"/>
</dbReference>
<keyword evidence="5" id="KW-0347">Helicase</keyword>
<dbReference type="GO" id="GO:0005524">
    <property type="term" value="F:ATP binding"/>
    <property type="evidence" value="ECO:0007669"/>
    <property type="project" value="UniProtKB-KW"/>
</dbReference>
<reference evidence="5 6" key="1">
    <citation type="submission" date="2018-08" db="EMBL/GenBank/DDBJ databases">
        <title>Genome analysis of the thermophilic bacterium of the candidate phylum Aminicenantes from deep subsurface aquifer revealed its physiology and ecological role.</title>
        <authorList>
            <person name="Kadnikov V.V."/>
            <person name="Mardanov A.V."/>
            <person name="Beletsky A.V."/>
            <person name="Karnachuk O.V."/>
            <person name="Ravin N.V."/>
        </authorList>
    </citation>
    <scope>NUCLEOTIDE SEQUENCE [LARGE SCALE GENOMIC DNA]</scope>
    <source>
        <strain evidence="5">BY38</strain>
    </source>
</reference>
<dbReference type="PANTHER" id="PTHR47957:SF3">
    <property type="entry name" value="ATP-DEPENDENT HELICASE HRQ1"/>
    <property type="match status" value="1"/>
</dbReference>